<keyword evidence="4 15" id="KW-1003">Cell membrane</keyword>
<dbReference type="InterPro" id="IPR001757">
    <property type="entry name" value="P_typ_ATPase"/>
</dbReference>
<feature type="domain" description="HMA" evidence="16">
    <location>
        <begin position="11"/>
        <end position="77"/>
    </location>
</feature>
<dbReference type="GO" id="GO:0016887">
    <property type="term" value="F:ATP hydrolysis activity"/>
    <property type="evidence" value="ECO:0007669"/>
    <property type="project" value="InterPro"/>
</dbReference>
<evidence type="ECO:0000256" key="13">
    <source>
        <dbReference type="ARBA" id="ARBA00023065"/>
    </source>
</evidence>
<dbReference type="PROSITE" id="PS50846">
    <property type="entry name" value="HMA_2"/>
    <property type="match status" value="1"/>
</dbReference>
<evidence type="ECO:0000256" key="5">
    <source>
        <dbReference type="ARBA" id="ARBA00022553"/>
    </source>
</evidence>
<keyword evidence="10" id="KW-0460">Magnesium</keyword>
<comment type="subcellular location">
    <subcellularLocation>
        <location evidence="1">Cell membrane</location>
        <topology evidence="1">Multi-pass membrane protein</topology>
    </subcellularLocation>
</comment>
<feature type="transmembrane region" description="Helical" evidence="15">
    <location>
        <begin position="380"/>
        <end position="404"/>
    </location>
</feature>
<dbReference type="PROSITE" id="PS01047">
    <property type="entry name" value="HMA_1"/>
    <property type="match status" value="1"/>
</dbReference>
<keyword evidence="13" id="KW-0406">Ion transport</keyword>
<organism evidence="17 18">
    <name type="scientific">Vreelandella subglaciescola</name>
    <dbReference type="NCBI Taxonomy" id="29571"/>
    <lineage>
        <taxon>Bacteria</taxon>
        <taxon>Pseudomonadati</taxon>
        <taxon>Pseudomonadota</taxon>
        <taxon>Gammaproteobacteria</taxon>
        <taxon>Oceanospirillales</taxon>
        <taxon>Halomonadaceae</taxon>
        <taxon>Vreelandella</taxon>
    </lineage>
</organism>
<dbReference type="Pfam" id="PF00403">
    <property type="entry name" value="HMA"/>
    <property type="match status" value="1"/>
</dbReference>
<dbReference type="InterPro" id="IPR018303">
    <property type="entry name" value="ATPase_P-typ_P_site"/>
</dbReference>
<dbReference type="GO" id="GO:0055070">
    <property type="term" value="P:copper ion homeostasis"/>
    <property type="evidence" value="ECO:0007669"/>
    <property type="project" value="TreeGrafter"/>
</dbReference>
<dbReference type="InterPro" id="IPR006121">
    <property type="entry name" value="HMA_dom"/>
</dbReference>
<evidence type="ECO:0000256" key="15">
    <source>
        <dbReference type="RuleBase" id="RU362081"/>
    </source>
</evidence>
<evidence type="ECO:0000256" key="4">
    <source>
        <dbReference type="ARBA" id="ARBA00022475"/>
    </source>
</evidence>
<evidence type="ECO:0000256" key="7">
    <source>
        <dbReference type="ARBA" id="ARBA00022723"/>
    </source>
</evidence>
<dbReference type="InterPro" id="IPR059000">
    <property type="entry name" value="ATPase_P-type_domA"/>
</dbReference>
<name>A0A1M7GQL9_9GAMM</name>
<dbReference type="PANTHER" id="PTHR43520">
    <property type="entry name" value="ATP7, ISOFORM B"/>
    <property type="match status" value="1"/>
</dbReference>
<feature type="transmembrane region" description="Helical" evidence="15">
    <location>
        <begin position="167"/>
        <end position="187"/>
    </location>
</feature>
<keyword evidence="12 15" id="KW-1133">Transmembrane helix</keyword>
<evidence type="ECO:0000256" key="2">
    <source>
        <dbReference type="ARBA" id="ARBA00006024"/>
    </source>
</evidence>
<keyword evidence="9 15" id="KW-0067">ATP-binding</keyword>
<dbReference type="PRINTS" id="PR00119">
    <property type="entry name" value="CATATPASE"/>
</dbReference>
<dbReference type="Gene3D" id="3.30.70.100">
    <property type="match status" value="1"/>
</dbReference>
<dbReference type="Gene3D" id="2.70.150.10">
    <property type="entry name" value="Calcium-transporting ATPase, cytoplasmic transduction domain A"/>
    <property type="match status" value="1"/>
</dbReference>
<feature type="transmembrane region" description="Helical" evidence="15">
    <location>
        <begin position="128"/>
        <end position="147"/>
    </location>
</feature>
<evidence type="ECO:0000256" key="14">
    <source>
        <dbReference type="ARBA" id="ARBA00023136"/>
    </source>
</evidence>
<feature type="transmembrane region" description="Helical" evidence="15">
    <location>
        <begin position="678"/>
        <end position="694"/>
    </location>
</feature>
<evidence type="ECO:0000256" key="8">
    <source>
        <dbReference type="ARBA" id="ARBA00022741"/>
    </source>
</evidence>
<dbReference type="NCBIfam" id="TIGR01494">
    <property type="entry name" value="ATPase_P-type"/>
    <property type="match status" value="2"/>
</dbReference>
<dbReference type="SUPFAM" id="SSF81665">
    <property type="entry name" value="Calcium ATPase, transmembrane domain M"/>
    <property type="match status" value="1"/>
</dbReference>
<dbReference type="PROSITE" id="PS00154">
    <property type="entry name" value="ATPASE_E1_E2"/>
    <property type="match status" value="1"/>
</dbReference>
<dbReference type="InterPro" id="IPR017969">
    <property type="entry name" value="Heavy-metal-associated_CS"/>
</dbReference>
<dbReference type="GO" id="GO:0005507">
    <property type="term" value="F:copper ion binding"/>
    <property type="evidence" value="ECO:0007669"/>
    <property type="project" value="TreeGrafter"/>
</dbReference>
<dbReference type="InterPro" id="IPR036163">
    <property type="entry name" value="HMA_dom_sf"/>
</dbReference>
<dbReference type="GO" id="GO:0005524">
    <property type="term" value="F:ATP binding"/>
    <property type="evidence" value="ECO:0007669"/>
    <property type="project" value="UniProtKB-UniRule"/>
</dbReference>
<dbReference type="OrthoDB" id="9814270at2"/>
<dbReference type="Gene3D" id="3.40.50.1000">
    <property type="entry name" value="HAD superfamily/HAD-like"/>
    <property type="match status" value="1"/>
</dbReference>
<sequence length="728" mass="76965">MADAAATAQLHEDVLIVEGLHCGSCAAAVEALLKRQPGVVEAAVNFAADSAMVRFDTTRTELSRLQHAVSKLGYRLLSPGEEGASAGTTERLRRRLLIRLAVALVFGMWCMMPAYLVYLAPLGIIEPAATWPLALASGFFALPVLLYSGGHFYRVGLRTLRVGAPGLDALITLAVFAAVGVSVWRLATGHADVYFDAAVMLITFQLIARFIDGRVRRRAADVVRSYLSQAPETATRLHEDGRLERVPATDLSVGQTIQLASGEPLALDATVLAGDGEVDQSLLTGEHEPCRVSPGDSVRAGCRLLAGELELCVTAPVGERRIDALARSVRGLLSRKTALQRLTDALARILLPIIVSAALAAAALALLLGLGAEQAATRGLAVLIVACPCALSLAIPLVVVIGHARMVADGVIFRDPAALETAADTHVVVFDKTGTLTTNTPRVADVMPARRGDSADLLQLAVDTLADTAHPVAHGLAASATPSPGAADGQRYIDAGLGTRWEHAAACVLAGRPAWLRQQGIEVPPSDDARMTLHLAHNGRYQGFIAFEEALHPDAISTVHTLQQRGHDVYLLSGDTRASCLRQAERLNIAPEHVVAGVTPEAKQRFVEALEKRRAVAFIGDGLNDGLALAGARLGIAVGEATPTARAAAAVYLPDGLSHVPTTLMLARRARRLMRQNLGWAIGYNALALPLAIAGFVHPVIAAIAMTLSSLCVLLNSLRMNVRREAGK</sequence>
<evidence type="ECO:0000256" key="6">
    <source>
        <dbReference type="ARBA" id="ARBA00022692"/>
    </source>
</evidence>
<feature type="transmembrane region" description="Helical" evidence="15">
    <location>
        <begin position="345"/>
        <end position="368"/>
    </location>
</feature>
<dbReference type="GO" id="GO:0043682">
    <property type="term" value="F:P-type divalent copper transporter activity"/>
    <property type="evidence" value="ECO:0007669"/>
    <property type="project" value="TreeGrafter"/>
</dbReference>
<dbReference type="Pfam" id="PF00122">
    <property type="entry name" value="E1-E2_ATPase"/>
    <property type="match status" value="1"/>
</dbReference>
<evidence type="ECO:0000256" key="10">
    <source>
        <dbReference type="ARBA" id="ARBA00022842"/>
    </source>
</evidence>
<dbReference type="SUPFAM" id="SSF81653">
    <property type="entry name" value="Calcium ATPase, transduction domain A"/>
    <property type="match status" value="1"/>
</dbReference>
<dbReference type="Pfam" id="PF00702">
    <property type="entry name" value="Hydrolase"/>
    <property type="match status" value="1"/>
</dbReference>
<reference evidence="17 18" key="1">
    <citation type="submission" date="2016-11" db="EMBL/GenBank/DDBJ databases">
        <authorList>
            <person name="Jaros S."/>
            <person name="Januszkiewicz K."/>
            <person name="Wedrychowicz H."/>
        </authorList>
    </citation>
    <scope>NUCLEOTIDE SEQUENCE [LARGE SCALE GENOMIC DNA]</scope>
    <source>
        <strain evidence="17 18">ACAM 12</strain>
    </source>
</reference>
<dbReference type="PANTHER" id="PTHR43520:SF5">
    <property type="entry name" value="CATION-TRANSPORTING P-TYPE ATPASE-RELATED"/>
    <property type="match status" value="1"/>
</dbReference>
<dbReference type="InterPro" id="IPR036412">
    <property type="entry name" value="HAD-like_sf"/>
</dbReference>
<dbReference type="Gene3D" id="3.40.1110.10">
    <property type="entry name" value="Calcium-transporting ATPase, cytoplasmic domain N"/>
    <property type="match status" value="1"/>
</dbReference>
<dbReference type="SUPFAM" id="SSF55008">
    <property type="entry name" value="HMA, heavy metal-associated domain"/>
    <property type="match status" value="1"/>
</dbReference>
<dbReference type="InterPro" id="IPR023298">
    <property type="entry name" value="ATPase_P-typ_TM_dom_sf"/>
</dbReference>
<dbReference type="InterPro" id="IPR008250">
    <property type="entry name" value="ATPase_P-typ_transduc_dom_A_sf"/>
</dbReference>
<protein>
    <submittedName>
        <fullName evidence="17">ATPase, P-type (Transporting), HAD superfamily, subfamily IC/heavy metal translocating P-type ATPase</fullName>
    </submittedName>
</protein>
<dbReference type="InterPro" id="IPR027256">
    <property type="entry name" value="P-typ_ATPase_IB"/>
</dbReference>
<evidence type="ECO:0000256" key="1">
    <source>
        <dbReference type="ARBA" id="ARBA00004651"/>
    </source>
</evidence>
<proteinExistence type="inferred from homology"/>
<keyword evidence="11" id="KW-1278">Translocase</keyword>
<evidence type="ECO:0000259" key="16">
    <source>
        <dbReference type="PROSITE" id="PS50846"/>
    </source>
</evidence>
<dbReference type="Proteomes" id="UP000190911">
    <property type="component" value="Chromosome I"/>
</dbReference>
<dbReference type="CDD" id="cd00371">
    <property type="entry name" value="HMA"/>
    <property type="match status" value="1"/>
</dbReference>
<dbReference type="InterPro" id="IPR023299">
    <property type="entry name" value="ATPase_P-typ_cyto_dom_N"/>
</dbReference>
<keyword evidence="18" id="KW-1185">Reference proteome</keyword>
<comment type="similarity">
    <text evidence="2 15">Belongs to the cation transport ATPase (P-type) (TC 3.A.3) family. Type IB subfamily.</text>
</comment>
<evidence type="ECO:0000256" key="9">
    <source>
        <dbReference type="ARBA" id="ARBA00022840"/>
    </source>
</evidence>
<dbReference type="GO" id="GO:0005886">
    <property type="term" value="C:plasma membrane"/>
    <property type="evidence" value="ECO:0007669"/>
    <property type="project" value="UniProtKB-SubCell"/>
</dbReference>
<evidence type="ECO:0000313" key="18">
    <source>
        <dbReference type="Proteomes" id="UP000190911"/>
    </source>
</evidence>
<gene>
    <name evidence="17" type="ORF">SAMN05878437_1674</name>
</gene>
<evidence type="ECO:0000256" key="11">
    <source>
        <dbReference type="ARBA" id="ARBA00022967"/>
    </source>
</evidence>
<keyword evidence="3" id="KW-0813">Transport</keyword>
<dbReference type="AlphaFoldDB" id="A0A1M7GQL9"/>
<dbReference type="SUPFAM" id="SSF56784">
    <property type="entry name" value="HAD-like"/>
    <property type="match status" value="1"/>
</dbReference>
<feature type="transmembrane region" description="Helical" evidence="15">
    <location>
        <begin position="96"/>
        <end position="116"/>
    </location>
</feature>
<feature type="transmembrane region" description="Helical" evidence="15">
    <location>
        <begin position="700"/>
        <end position="718"/>
    </location>
</feature>
<keyword evidence="7 15" id="KW-0479">Metal-binding</keyword>
<dbReference type="InterPro" id="IPR023214">
    <property type="entry name" value="HAD_sf"/>
</dbReference>
<dbReference type="InParanoid" id="A0A1M7GQL9"/>
<feature type="transmembrane region" description="Helical" evidence="15">
    <location>
        <begin position="193"/>
        <end position="211"/>
    </location>
</feature>
<evidence type="ECO:0000313" key="17">
    <source>
        <dbReference type="EMBL" id="SHM18684.1"/>
    </source>
</evidence>
<keyword evidence="5" id="KW-0597">Phosphoprotein</keyword>
<dbReference type="PRINTS" id="PR00943">
    <property type="entry name" value="CUATPASE"/>
</dbReference>
<keyword evidence="6 15" id="KW-0812">Transmembrane</keyword>
<dbReference type="NCBIfam" id="TIGR01525">
    <property type="entry name" value="ATPase-IB_hvy"/>
    <property type="match status" value="1"/>
</dbReference>
<dbReference type="RefSeq" id="WP_079552832.1">
    <property type="nucleotide sequence ID" value="NZ_LT670847.1"/>
</dbReference>
<accession>A0A1M7GQL9</accession>
<keyword evidence="14 15" id="KW-0472">Membrane</keyword>
<keyword evidence="8 15" id="KW-0547">Nucleotide-binding</keyword>
<evidence type="ECO:0000256" key="12">
    <source>
        <dbReference type="ARBA" id="ARBA00022989"/>
    </source>
</evidence>
<evidence type="ECO:0000256" key="3">
    <source>
        <dbReference type="ARBA" id="ARBA00022448"/>
    </source>
</evidence>
<dbReference type="STRING" id="29571.SAMN05878437_1674"/>
<dbReference type="EMBL" id="LT670847">
    <property type="protein sequence ID" value="SHM18684.1"/>
    <property type="molecule type" value="Genomic_DNA"/>
</dbReference>